<dbReference type="RefSeq" id="WP_037905905.1">
    <property type="nucleotide sequence ID" value="NZ_JEMU01000003.1"/>
</dbReference>
<dbReference type="PANTHER" id="PTHR42978:SF6">
    <property type="entry name" value="QUORUM-QUENCHING LACTONASE YTNP-RELATED"/>
    <property type="match status" value="1"/>
</dbReference>
<evidence type="ECO:0000256" key="2">
    <source>
        <dbReference type="ARBA" id="ARBA00022723"/>
    </source>
</evidence>
<evidence type="ECO:0000259" key="5">
    <source>
        <dbReference type="SMART" id="SM00849"/>
    </source>
</evidence>
<dbReference type="PANTHER" id="PTHR42978">
    <property type="entry name" value="QUORUM-QUENCHING LACTONASE YTNP-RELATED-RELATED"/>
    <property type="match status" value="1"/>
</dbReference>
<dbReference type="Proteomes" id="UP000027337">
    <property type="component" value="Unassembled WGS sequence"/>
</dbReference>
<keyword evidence="2" id="KW-0479">Metal-binding</keyword>
<keyword evidence="4" id="KW-0862">Zinc</keyword>
<gene>
    <name evidence="6" type="ORF">PM02_05065</name>
</gene>
<dbReference type="InterPro" id="IPR006311">
    <property type="entry name" value="TAT_signal"/>
</dbReference>
<dbReference type="InterPro" id="IPR036866">
    <property type="entry name" value="RibonucZ/Hydroxyglut_hydro"/>
</dbReference>
<dbReference type="AlphaFoldDB" id="A0A061SRA0"/>
<evidence type="ECO:0000313" key="6">
    <source>
        <dbReference type="EMBL" id="KAJ04196.1"/>
    </source>
</evidence>
<evidence type="ECO:0000256" key="1">
    <source>
        <dbReference type="ARBA" id="ARBA00007749"/>
    </source>
</evidence>
<dbReference type="InterPro" id="IPR051013">
    <property type="entry name" value="MBL_superfamily_lactonases"/>
</dbReference>
<dbReference type="eggNOG" id="COG0491">
    <property type="taxonomic scope" value="Bacteria"/>
</dbReference>
<proteinExistence type="inferred from homology"/>
<evidence type="ECO:0000256" key="4">
    <source>
        <dbReference type="ARBA" id="ARBA00022833"/>
    </source>
</evidence>
<dbReference type="GO" id="GO:0046872">
    <property type="term" value="F:metal ion binding"/>
    <property type="evidence" value="ECO:0007669"/>
    <property type="project" value="UniProtKB-KW"/>
</dbReference>
<dbReference type="Gene3D" id="3.60.15.10">
    <property type="entry name" value="Ribonuclease Z/Hydroxyacylglutathione hydrolase-like"/>
    <property type="match status" value="1"/>
</dbReference>
<dbReference type="SUPFAM" id="SSF56281">
    <property type="entry name" value="Metallo-hydrolase/oxidoreductase"/>
    <property type="match status" value="1"/>
</dbReference>
<comment type="similarity">
    <text evidence="1">Belongs to the metallo-beta-lactamase superfamily.</text>
</comment>
<accession>A0A061SRA0</accession>
<sequence>MALSRRDFVAGGAGLMAGAAFGFRPGPAFAQVVLGDIRLDVVSDGSLTLPGGFIFDPMPQDELAPIIERFDLSGDVLTPPCNVTLMRSGDRVVLFDVGSGPDFAPNAGTLLTSLEALDVTPEDVTDVVFTHAHPDHLWGLLDDFDDPLFSNASYMIGQTEWDYWMDPDTVDTIGDARASFAVGAQRRLEMIQDSIAFFKDGEEILPGVAARATFGHTPGHMAFEVRSGSNAVMILGDCIGNHHVAFARPDWRSGSDQDQDLAAQTRVALLDQLAAEQMQVIGYHLPQGAGYVEKGSDGYTFTGQI</sequence>
<comment type="caution">
    <text evidence="6">The sequence shown here is derived from an EMBL/GenBank/DDBJ whole genome shotgun (WGS) entry which is preliminary data.</text>
</comment>
<protein>
    <submittedName>
        <fullName evidence="6">Metallo-beta-lactamase</fullName>
    </submittedName>
</protein>
<evidence type="ECO:0000313" key="7">
    <source>
        <dbReference type="Proteomes" id="UP000027337"/>
    </source>
</evidence>
<evidence type="ECO:0000256" key="3">
    <source>
        <dbReference type="ARBA" id="ARBA00022801"/>
    </source>
</evidence>
<organism evidence="6 7">
    <name type="scientific">Sulfitobacter mediterraneus</name>
    <dbReference type="NCBI Taxonomy" id="83219"/>
    <lineage>
        <taxon>Bacteria</taxon>
        <taxon>Pseudomonadati</taxon>
        <taxon>Pseudomonadota</taxon>
        <taxon>Alphaproteobacteria</taxon>
        <taxon>Rhodobacterales</taxon>
        <taxon>Roseobacteraceae</taxon>
        <taxon>Sulfitobacter</taxon>
    </lineage>
</organism>
<dbReference type="GO" id="GO:0016787">
    <property type="term" value="F:hydrolase activity"/>
    <property type="evidence" value="ECO:0007669"/>
    <property type="project" value="UniProtKB-KW"/>
</dbReference>
<dbReference type="EMBL" id="JEMU01000003">
    <property type="protein sequence ID" value="KAJ04196.1"/>
    <property type="molecule type" value="Genomic_DNA"/>
</dbReference>
<dbReference type="SMART" id="SM00849">
    <property type="entry name" value="Lactamase_B"/>
    <property type="match status" value="1"/>
</dbReference>
<keyword evidence="7" id="KW-1185">Reference proteome</keyword>
<dbReference type="InterPro" id="IPR001279">
    <property type="entry name" value="Metallo-B-lactamas"/>
</dbReference>
<reference evidence="6 7" key="1">
    <citation type="journal article" date="2014" name="Genome Announc.">
        <title>Draft Genome Sequences of Two Isolates of the Roseobacter Group, Sulfitobacter sp. Strains 3SOLIMAR09 and 1FIGIMAR09, from Harbors of Mallorca Island (Mediterranean Sea).</title>
        <authorList>
            <person name="Mas-Llado M."/>
            <person name="Pina-Villalonga J.M."/>
            <person name="Brunet-Galmes I."/>
            <person name="Nogales B."/>
            <person name="Bosch R."/>
        </authorList>
    </citation>
    <scope>NUCLEOTIDE SEQUENCE [LARGE SCALE GENOMIC DNA]</scope>
    <source>
        <strain evidence="6 7">1FIGIMAR09</strain>
    </source>
</reference>
<keyword evidence="3" id="KW-0378">Hydrolase</keyword>
<dbReference type="Pfam" id="PF00753">
    <property type="entry name" value="Lactamase_B"/>
    <property type="match status" value="1"/>
</dbReference>
<dbReference type="PROSITE" id="PS51318">
    <property type="entry name" value="TAT"/>
    <property type="match status" value="1"/>
</dbReference>
<dbReference type="STRING" id="83219.PM02_05065"/>
<dbReference type="CDD" id="cd07720">
    <property type="entry name" value="OPHC2-like_MBL-fold"/>
    <property type="match status" value="1"/>
</dbReference>
<feature type="domain" description="Metallo-beta-lactamase" evidence="5">
    <location>
        <begin position="80"/>
        <end position="284"/>
    </location>
</feature>
<name>A0A061SRA0_9RHOB</name>